<dbReference type="Pfam" id="PF20652">
    <property type="entry name" value="Sec8_C"/>
    <property type="match status" value="1"/>
</dbReference>
<feature type="domain" description="Exocyst complex component Sec8 N-terminal" evidence="6">
    <location>
        <begin position="194"/>
        <end position="331"/>
    </location>
</feature>
<evidence type="ECO:0000259" key="6">
    <source>
        <dbReference type="Pfam" id="PF04048"/>
    </source>
</evidence>
<evidence type="ECO:0000313" key="9">
    <source>
        <dbReference type="Proteomes" id="UP001218218"/>
    </source>
</evidence>
<proteinExistence type="inferred from homology"/>
<feature type="compositionally biased region" description="Polar residues" evidence="5">
    <location>
        <begin position="84"/>
        <end position="114"/>
    </location>
</feature>
<dbReference type="GO" id="GO:0000145">
    <property type="term" value="C:exocyst"/>
    <property type="evidence" value="ECO:0007669"/>
    <property type="project" value="UniProtKB-UniRule"/>
</dbReference>
<feature type="compositionally biased region" description="Polar residues" evidence="5">
    <location>
        <begin position="463"/>
        <end position="484"/>
    </location>
</feature>
<feature type="compositionally biased region" description="Polar residues" evidence="5">
    <location>
        <begin position="130"/>
        <end position="147"/>
    </location>
</feature>
<dbReference type="Proteomes" id="UP001218218">
    <property type="component" value="Unassembled WGS sequence"/>
</dbReference>
<dbReference type="PANTHER" id="PTHR14146:SF0">
    <property type="entry name" value="EXOCYST COMPLEX COMPONENT 4"/>
    <property type="match status" value="1"/>
</dbReference>
<dbReference type="InterPro" id="IPR007191">
    <property type="entry name" value="Sec8_exocyst_N"/>
</dbReference>
<dbReference type="GO" id="GO:0090522">
    <property type="term" value="P:vesicle tethering involved in exocytosis"/>
    <property type="evidence" value="ECO:0007669"/>
    <property type="project" value="UniProtKB-UniRule"/>
</dbReference>
<feature type="compositionally biased region" description="Basic and acidic residues" evidence="5">
    <location>
        <begin position="150"/>
        <end position="181"/>
    </location>
</feature>
<dbReference type="InterPro" id="IPR048630">
    <property type="entry name" value="Sec8_M"/>
</dbReference>
<evidence type="ECO:0000256" key="2">
    <source>
        <dbReference type="ARBA" id="ARBA00022483"/>
    </source>
</evidence>
<dbReference type="AlphaFoldDB" id="A0AAD7AFI5"/>
<accession>A0AAD7AFI5</accession>
<dbReference type="Pfam" id="PF04048">
    <property type="entry name" value="Sec8_N"/>
    <property type="match status" value="1"/>
</dbReference>
<protein>
    <recommendedName>
        <fullName evidence="4">Exocyst complex component Sec8</fullName>
    </recommendedName>
</protein>
<keyword evidence="2 4" id="KW-0268">Exocytosis</keyword>
<evidence type="ECO:0000259" key="7">
    <source>
        <dbReference type="Pfam" id="PF20652"/>
    </source>
</evidence>
<sequence length="1247" mass="139384">MSRSAPFPNRRVRSPELSNGNGPEPPYSNGTRPLQVARPPSRPTTPSNNGLISSSPRGSPSNIAPNGPSRPQRSELRSRGSDYSAASSYNRDSIATDYSTSYRSRPGASSNAGTPANPRAKPQRLRSDESTTPPALNSVMSAFQSAGTRKRTEDDYERERERREEAEAEKLRQQRIRDKAPGRRANGKARVGDIDAVLDKVKDGWEFVVEPEFNNVDLALELLDENSVGKDMESFRRTKNMLSKALKGSVDKHYQAFAAALPHHASLLNHLSATQAQITDARTSLQESKDALGSKRADLVQLWARGQVLEEMMRLLDQIEHLKSVPDLLETLMSEKRLLQASVLLVRSLKIINKQEMLEIGAVSDLRSYLNAQETALREILIDELQSHLYLKSFWCESRWAAYTPNQQTFPKVEFEEEMELKPSVLPTSSPSEATFRQTRLTRFLNDLALRPNDPPHDLNDPSFRNSGTEFTGQNFTSNSTANNPESDSFAYMETLLESFAVLGKLGNALDNIGQRLPSELFTLVETTLDEVEERAEYGRRGSTFSFTGVSSRTDSVYTFSAADSSSASTVSKTAWSAAGLRLVALESSAKQVDHEILKDFFWTLYSKLDAVAQSLRVIYEVANRIGSRRDFKDSSGAKPGALFPLVEIWNPVQAEVRTLIYDYLVDENQGSASGRNPISSINEVLRENKFSRDKTKAVFRFADTDAKILNKALRSHEDELTRVLKDTMPGLVQSSESTVQAALSVGTDDRLLGAGQHHRLVIRPDAFHVSVLFQPTLAWLDRVSDVLPSGVESTRESTAVLDDFVLKNYLPQLEEKVSSLFHKAVTGPEAFQPDPFSSRLSPEPLAKASTHLMALINSLCAMLLKSPFHRENYSRLILGVMIQFYQRCSDRFQDLVSIPNAQDADAEPQPALAAQWAQRSELTPCLAELLDTPETNSSKHQQLCRQETNLEMDLLGQNTIQHSELIVSIRNLGALASLYRSVAWFASELQVLKATPEDNNSLLSPTPVEPMSAVSPYTPFLPTLPPSTDKLQLPLSREMALRFQALLKTYEQLGELILDTLRIDIRCRTIHYLESSLRYGNYSIEREAGEPDPHVVDLNNELGECSDFASTCLAKRERQFVFMGLSNLMEQLLISGARHLRLPTPFGIKKIMRNILALQQSVKTLTNDQQNTEFDKAKRYYSLFNISPQEMLDGIRKKQIFTFDEYQTMLNLQCGVAGGDDGPKATDRNFSMYVIDLHGLEMESGS</sequence>
<comment type="similarity">
    <text evidence="4">Belongs to the SEC8 family.</text>
</comment>
<keyword evidence="9" id="KW-1185">Reference proteome</keyword>
<reference evidence="8" key="1">
    <citation type="submission" date="2023-03" db="EMBL/GenBank/DDBJ databases">
        <title>Massive genome expansion in bonnet fungi (Mycena s.s.) driven by repeated elements and novel gene families across ecological guilds.</title>
        <authorList>
            <consortium name="Lawrence Berkeley National Laboratory"/>
            <person name="Harder C.B."/>
            <person name="Miyauchi S."/>
            <person name="Viragh M."/>
            <person name="Kuo A."/>
            <person name="Thoen E."/>
            <person name="Andreopoulos B."/>
            <person name="Lu D."/>
            <person name="Skrede I."/>
            <person name="Drula E."/>
            <person name="Henrissat B."/>
            <person name="Morin E."/>
            <person name="Kohler A."/>
            <person name="Barry K."/>
            <person name="LaButti K."/>
            <person name="Morin E."/>
            <person name="Salamov A."/>
            <person name="Lipzen A."/>
            <person name="Mereny Z."/>
            <person name="Hegedus B."/>
            <person name="Baldrian P."/>
            <person name="Stursova M."/>
            <person name="Weitz H."/>
            <person name="Taylor A."/>
            <person name="Grigoriev I.V."/>
            <person name="Nagy L.G."/>
            <person name="Martin F."/>
            <person name="Kauserud H."/>
        </authorList>
    </citation>
    <scope>NUCLEOTIDE SEQUENCE</scope>
    <source>
        <strain evidence="8">CBHHK002</strain>
    </source>
</reference>
<dbReference type="GO" id="GO:0006904">
    <property type="term" value="P:vesicle docking involved in exocytosis"/>
    <property type="evidence" value="ECO:0007669"/>
    <property type="project" value="InterPro"/>
</dbReference>
<evidence type="ECO:0000313" key="8">
    <source>
        <dbReference type="EMBL" id="KAJ7357186.1"/>
    </source>
</evidence>
<evidence type="ECO:0000256" key="1">
    <source>
        <dbReference type="ARBA" id="ARBA00022448"/>
    </source>
</evidence>
<organism evidence="8 9">
    <name type="scientific">Mycena albidolilacea</name>
    <dbReference type="NCBI Taxonomy" id="1033008"/>
    <lineage>
        <taxon>Eukaryota</taxon>
        <taxon>Fungi</taxon>
        <taxon>Dikarya</taxon>
        <taxon>Basidiomycota</taxon>
        <taxon>Agaricomycotina</taxon>
        <taxon>Agaricomycetes</taxon>
        <taxon>Agaricomycetidae</taxon>
        <taxon>Agaricales</taxon>
        <taxon>Marasmiineae</taxon>
        <taxon>Mycenaceae</taxon>
        <taxon>Mycena</taxon>
    </lineage>
</organism>
<keyword evidence="3 4" id="KW-0653">Protein transport</keyword>
<keyword evidence="1 4" id="KW-0813">Transport</keyword>
<dbReference type="GO" id="GO:0006893">
    <property type="term" value="P:Golgi to plasma membrane transport"/>
    <property type="evidence" value="ECO:0007669"/>
    <property type="project" value="TreeGrafter"/>
</dbReference>
<feature type="region of interest" description="Disordered" evidence="5">
    <location>
        <begin position="1"/>
        <end position="188"/>
    </location>
</feature>
<evidence type="ECO:0000256" key="3">
    <source>
        <dbReference type="ARBA" id="ARBA00022927"/>
    </source>
</evidence>
<feature type="region of interest" description="Disordered" evidence="5">
    <location>
        <begin position="451"/>
        <end position="484"/>
    </location>
</feature>
<dbReference type="EMBL" id="JARIHO010000008">
    <property type="protein sequence ID" value="KAJ7357186.1"/>
    <property type="molecule type" value="Genomic_DNA"/>
</dbReference>
<evidence type="ECO:0000256" key="4">
    <source>
        <dbReference type="RuleBase" id="RU367079"/>
    </source>
</evidence>
<dbReference type="GO" id="GO:0006612">
    <property type="term" value="P:protein targeting to membrane"/>
    <property type="evidence" value="ECO:0007669"/>
    <property type="project" value="UniProtKB-UniRule"/>
</dbReference>
<dbReference type="InterPro" id="IPR039682">
    <property type="entry name" value="Sec8/EXOC4"/>
</dbReference>
<feature type="domain" description="Exocyst complex component Sec8 middle helical bundle" evidence="7">
    <location>
        <begin position="484"/>
        <end position="778"/>
    </location>
</feature>
<name>A0AAD7AFI5_9AGAR</name>
<gene>
    <name evidence="8" type="ORF">DFH08DRAFT_476541</name>
</gene>
<feature type="compositionally biased region" description="Polar residues" evidence="5">
    <location>
        <begin position="44"/>
        <end position="64"/>
    </location>
</feature>
<dbReference type="PANTHER" id="PTHR14146">
    <property type="entry name" value="EXOCYST COMPLEX COMPONENT 4"/>
    <property type="match status" value="1"/>
</dbReference>
<dbReference type="GO" id="GO:0015031">
    <property type="term" value="P:protein transport"/>
    <property type="evidence" value="ECO:0007669"/>
    <property type="project" value="UniProtKB-KW"/>
</dbReference>
<evidence type="ECO:0000256" key="5">
    <source>
        <dbReference type="SAM" id="MobiDB-lite"/>
    </source>
</evidence>
<comment type="function">
    <text evidence="4">Component of the exocyst complex involved in the docking of exocytic vesicles with fusion sites on the plasma membrane.</text>
</comment>
<comment type="caution">
    <text evidence="8">The sequence shown here is derived from an EMBL/GenBank/DDBJ whole genome shotgun (WGS) entry which is preliminary data.</text>
</comment>